<dbReference type="PROSITE" id="PS50994">
    <property type="entry name" value="INTEGRASE"/>
    <property type="match status" value="1"/>
</dbReference>
<dbReference type="InterPro" id="IPR043502">
    <property type="entry name" value="DNA/RNA_pol_sf"/>
</dbReference>
<dbReference type="GO" id="GO:0016787">
    <property type="term" value="F:hydrolase activity"/>
    <property type="evidence" value="ECO:0007669"/>
    <property type="project" value="UniProtKB-KW"/>
</dbReference>
<dbReference type="InterPro" id="IPR001995">
    <property type="entry name" value="Peptidase_A2_cat"/>
</dbReference>
<dbReference type="CDD" id="cd01647">
    <property type="entry name" value="RT_LTR"/>
    <property type="match status" value="1"/>
</dbReference>
<reference evidence="10 11" key="1">
    <citation type="submission" date="2024-06" db="EMBL/GenBank/DDBJ databases">
        <title>A chromosome-level genome assembly of beet webworm, Loxostege sticticalis.</title>
        <authorList>
            <person name="Zhang Y."/>
        </authorList>
    </citation>
    <scope>NUCLEOTIDE SEQUENCE [LARGE SCALE GENOMIC DNA]</scope>
    <source>
        <strain evidence="10">AQ028</strain>
        <tissue evidence="10">Male pupae</tissue>
    </source>
</reference>
<dbReference type="SUPFAM" id="SSF50630">
    <property type="entry name" value="Acid proteases"/>
    <property type="match status" value="1"/>
</dbReference>
<dbReference type="Pfam" id="PF17921">
    <property type="entry name" value="Integrase_H2C2"/>
    <property type="match status" value="1"/>
</dbReference>
<dbReference type="CDD" id="cd05481">
    <property type="entry name" value="retropepsin_like_LTR_1"/>
    <property type="match status" value="1"/>
</dbReference>
<keyword evidence="2" id="KW-0808">Transferase</keyword>
<sequence length="1355" mass="155957">MESVLPPPPPFAFVNNMENVTSGNISKEWEKWKSAFMIYFDACELNKKDQKVQVSIFLHIVGEQCREVYDQFKETCKDITSVIKKFDDLFLLKKNLTVQRHHFFTRDQLDGETIEQYSFELRKLASKCEFKDLCDDLVRDRLICGIKENALRERLLREPDLTFQKSLDICNIAQLSKVHAGNIKKESVEHRAYAVENRENEIQDCNGSICTAHWIAKRGHPSNRYRGASRGRAPGPGPSHAQWPRALPNTYNYPSPPQIQKKQSLQRIEQCSKCGITHIKNKCPAYGKRCLKCNKVNHFSRVCNYNNVYEVQNDESSDQVIFYFNKSNSDWCVKLLLNCKEISFKIDTGADVNVLPRSYLKEIGISDSELVKTSIVLRGYSGSDIKVMGKCDLKIKFRDCDHILNFIVADVNSPPILGRQSSQELNIVKLILSLNENSETNDLKNRIFSEFSDVFEGIGCMPGVYKIGLDECVRPVVHAPRKLPVALKDSVKNKLDEMVKDNIIAKVSGPTDWVNSMTVVRKPNGDLRICLDPRDLNKAIKREHFNLPTLDEITVKLAGAKYFSTVDAKNGFWQQKLHDDSTDLCTFNTAFGRYKFLRLPYGITSASEVFHKKMYEHFDDIEGVCLFVDDILIFGKTRFEHDSRLIKVLNRCREINLKLNKNKCKIGLTEIKYLGHKITPQGIYPDNSHTTAISKMQPPSNSKDLERFLGLVNYIGRFVPNLSEKTHCLRQLLKKDVEWHWMPFHQKSFENLKKCLINVPVLQYYSLDKPVIISVDASKNGLGACLLQNSLPVSYASRSLTKAEQNYAQIEKELLACVYACEKFYTYIYGRNNVTIETDHKPLVSIINKPIASAPARLQRMLLRLQLYSFNLVYKPGKYLFIADTLSRAAEPVCYRELQARERDHFDAQAQVCAVTACNPLTDTHFIRLQKETHNDQELQLLIKYITEGWPEHKQEVSDEVRPYWCYKEDLSVSYGIVWKGNRVVIPKNMRREMLSNVHVGHLGLEKCKLRVRDTMFWPNLNTQLQDYISNCQACLTHKNQNRKETLISHDIPNRAWSKVGTDTFHFNGQVYLLIVDYYSKFIEVIKLQNLTSNEIINQLKIVFSRQGIPEILMSDNGPEYSSSDFKAFSQQWCFRHVTSSPCYPQSNGQAERMVQTVKQILKKTLHGKTDFRLGLLEYLNTPINTNLASPSELLNNRKLRSIIPCSPKLLKAKIPKHVKNELNLRQEKQRLHYNKGARDLSQLNVGQHVKVRINKFWVSGIIDSLVGTRSYAVKIQNGGILIRNRRHLIIDGNLRSDSSADRYNDDTYSYDDVTARNVSQNPFAQVTVNTEPYITRFGRSVRRPDRWGYNTSSV</sequence>
<proteinExistence type="predicted"/>
<evidence type="ECO:0000259" key="9">
    <source>
        <dbReference type="PROSITE" id="PS50994"/>
    </source>
</evidence>
<dbReference type="FunFam" id="1.10.340.70:FF:000003">
    <property type="entry name" value="Protein CBG25708"/>
    <property type="match status" value="1"/>
</dbReference>
<dbReference type="InterPro" id="IPR000477">
    <property type="entry name" value="RT_dom"/>
</dbReference>
<dbReference type="GO" id="GO:0004519">
    <property type="term" value="F:endonuclease activity"/>
    <property type="evidence" value="ECO:0007669"/>
    <property type="project" value="UniProtKB-KW"/>
</dbReference>
<dbReference type="InterPro" id="IPR041588">
    <property type="entry name" value="Integrase_H2C2"/>
</dbReference>
<dbReference type="Gene3D" id="3.30.420.10">
    <property type="entry name" value="Ribonuclease H-like superfamily/Ribonuclease H"/>
    <property type="match status" value="1"/>
</dbReference>
<keyword evidence="6" id="KW-0695">RNA-directed DNA polymerase</keyword>
<dbReference type="FunFam" id="3.30.420.10:FF:000063">
    <property type="entry name" value="Retrovirus-related Pol polyprotein from transposon 297-like Protein"/>
    <property type="match status" value="1"/>
</dbReference>
<dbReference type="PROSITE" id="PS50175">
    <property type="entry name" value="ASP_PROT_RETROV"/>
    <property type="match status" value="1"/>
</dbReference>
<feature type="domain" description="Peptidase A2" evidence="8">
    <location>
        <begin position="342"/>
        <end position="421"/>
    </location>
</feature>
<dbReference type="Pfam" id="PF00665">
    <property type="entry name" value="rve"/>
    <property type="match status" value="1"/>
</dbReference>
<name>A0ABD0SNT3_LOXSC</name>
<dbReference type="Gene3D" id="1.10.340.70">
    <property type="match status" value="1"/>
</dbReference>
<dbReference type="InterPro" id="IPR036397">
    <property type="entry name" value="RNaseH_sf"/>
</dbReference>
<keyword evidence="2" id="KW-0548">Nucleotidyltransferase</keyword>
<dbReference type="InterPro" id="IPR001584">
    <property type="entry name" value="Integrase_cat-core"/>
</dbReference>
<dbReference type="InterPro" id="IPR050951">
    <property type="entry name" value="Retrovirus_Pol_polyprotein"/>
</dbReference>
<dbReference type="PANTHER" id="PTHR37984">
    <property type="entry name" value="PROTEIN CBG26694"/>
    <property type="match status" value="1"/>
</dbReference>
<evidence type="ECO:0000259" key="8">
    <source>
        <dbReference type="PROSITE" id="PS50175"/>
    </source>
</evidence>
<evidence type="ECO:0000256" key="2">
    <source>
        <dbReference type="ARBA" id="ARBA00022695"/>
    </source>
</evidence>
<dbReference type="InterPro" id="IPR021109">
    <property type="entry name" value="Peptidase_aspartic_dom_sf"/>
</dbReference>
<dbReference type="Pfam" id="PF17919">
    <property type="entry name" value="RT_RNaseH_2"/>
    <property type="match status" value="1"/>
</dbReference>
<dbReference type="Gene3D" id="2.40.70.10">
    <property type="entry name" value="Acid Proteases"/>
    <property type="match status" value="1"/>
</dbReference>
<dbReference type="Gene3D" id="3.30.70.270">
    <property type="match status" value="2"/>
</dbReference>
<organism evidence="10 11">
    <name type="scientific">Loxostege sticticalis</name>
    <name type="common">Beet webworm moth</name>
    <dbReference type="NCBI Taxonomy" id="481309"/>
    <lineage>
        <taxon>Eukaryota</taxon>
        <taxon>Metazoa</taxon>
        <taxon>Ecdysozoa</taxon>
        <taxon>Arthropoda</taxon>
        <taxon>Hexapoda</taxon>
        <taxon>Insecta</taxon>
        <taxon>Pterygota</taxon>
        <taxon>Neoptera</taxon>
        <taxon>Endopterygota</taxon>
        <taxon>Lepidoptera</taxon>
        <taxon>Glossata</taxon>
        <taxon>Ditrysia</taxon>
        <taxon>Pyraloidea</taxon>
        <taxon>Crambidae</taxon>
        <taxon>Pyraustinae</taxon>
        <taxon>Loxostege</taxon>
    </lineage>
</organism>
<feature type="region of interest" description="Disordered" evidence="7">
    <location>
        <begin position="221"/>
        <end position="259"/>
    </location>
</feature>
<evidence type="ECO:0000256" key="5">
    <source>
        <dbReference type="ARBA" id="ARBA00022801"/>
    </source>
</evidence>
<keyword evidence="3" id="KW-0540">Nuclease</keyword>
<accession>A0ABD0SNT3</accession>
<dbReference type="GO" id="GO:0003964">
    <property type="term" value="F:RNA-directed DNA polymerase activity"/>
    <property type="evidence" value="ECO:0007669"/>
    <property type="project" value="UniProtKB-KW"/>
</dbReference>
<dbReference type="InterPro" id="IPR041577">
    <property type="entry name" value="RT_RNaseH_2"/>
</dbReference>
<dbReference type="EMBL" id="JBEDNZ010000017">
    <property type="protein sequence ID" value="KAL0821499.1"/>
    <property type="molecule type" value="Genomic_DNA"/>
</dbReference>
<evidence type="ECO:0000256" key="3">
    <source>
        <dbReference type="ARBA" id="ARBA00022722"/>
    </source>
</evidence>
<dbReference type="CDD" id="cd09274">
    <property type="entry name" value="RNase_HI_RT_Ty3"/>
    <property type="match status" value="1"/>
</dbReference>
<protein>
    <recommendedName>
        <fullName evidence="1">RNA-directed DNA polymerase</fullName>
        <ecNumber evidence="1">2.7.7.49</ecNumber>
    </recommendedName>
</protein>
<dbReference type="InterPro" id="IPR043128">
    <property type="entry name" value="Rev_trsase/Diguanyl_cyclase"/>
</dbReference>
<evidence type="ECO:0000313" key="11">
    <source>
        <dbReference type="Proteomes" id="UP001549921"/>
    </source>
</evidence>
<dbReference type="SUPFAM" id="SSF53098">
    <property type="entry name" value="Ribonuclease H-like"/>
    <property type="match status" value="1"/>
</dbReference>
<evidence type="ECO:0000256" key="7">
    <source>
        <dbReference type="SAM" id="MobiDB-lite"/>
    </source>
</evidence>
<keyword evidence="4" id="KW-0255">Endonuclease</keyword>
<dbReference type="Gene3D" id="3.10.10.10">
    <property type="entry name" value="HIV Type 1 Reverse Transcriptase, subunit A, domain 1"/>
    <property type="match status" value="1"/>
</dbReference>
<dbReference type="Proteomes" id="UP001549921">
    <property type="component" value="Unassembled WGS sequence"/>
</dbReference>
<dbReference type="Pfam" id="PF00078">
    <property type="entry name" value="RVT_1"/>
    <property type="match status" value="1"/>
</dbReference>
<dbReference type="FunFam" id="3.10.10.10:FF:000003">
    <property type="entry name" value="Retrovirus-related Pol polyprotein from transposon 297-like Protein"/>
    <property type="match status" value="1"/>
</dbReference>
<dbReference type="SUPFAM" id="SSF56672">
    <property type="entry name" value="DNA/RNA polymerases"/>
    <property type="match status" value="1"/>
</dbReference>
<dbReference type="EC" id="2.7.7.49" evidence="1"/>
<gene>
    <name evidence="10" type="ORF">ABMA28_004963</name>
</gene>
<evidence type="ECO:0000256" key="1">
    <source>
        <dbReference type="ARBA" id="ARBA00012493"/>
    </source>
</evidence>
<comment type="caution">
    <text evidence="10">The sequence shown here is derived from an EMBL/GenBank/DDBJ whole genome shotgun (WGS) entry which is preliminary data.</text>
</comment>
<dbReference type="FunFam" id="3.10.20.370:FF:000001">
    <property type="entry name" value="Retrovirus-related Pol polyprotein from transposon 17.6-like protein"/>
    <property type="match status" value="1"/>
</dbReference>
<dbReference type="PANTHER" id="PTHR37984:SF8">
    <property type="entry name" value="CCHC-TYPE DOMAIN-CONTAINING PROTEIN"/>
    <property type="match status" value="1"/>
</dbReference>
<dbReference type="InterPro" id="IPR012337">
    <property type="entry name" value="RNaseH-like_sf"/>
</dbReference>
<evidence type="ECO:0000256" key="4">
    <source>
        <dbReference type="ARBA" id="ARBA00022759"/>
    </source>
</evidence>
<dbReference type="FunFam" id="3.30.70.270:FF:000026">
    <property type="entry name" value="Transposon Ty3-G Gag-Pol polyprotein"/>
    <property type="match status" value="1"/>
</dbReference>
<evidence type="ECO:0000313" key="10">
    <source>
        <dbReference type="EMBL" id="KAL0821499.1"/>
    </source>
</evidence>
<keyword evidence="5" id="KW-0378">Hydrolase</keyword>
<feature type="compositionally biased region" description="Polar residues" evidence="7">
    <location>
        <begin position="249"/>
        <end position="259"/>
    </location>
</feature>
<evidence type="ECO:0000256" key="6">
    <source>
        <dbReference type="ARBA" id="ARBA00022918"/>
    </source>
</evidence>
<feature type="domain" description="Integrase catalytic" evidence="9">
    <location>
        <begin position="1049"/>
        <end position="1216"/>
    </location>
</feature>
<dbReference type="GO" id="GO:0042575">
    <property type="term" value="C:DNA polymerase complex"/>
    <property type="evidence" value="ECO:0007669"/>
    <property type="project" value="UniProtKB-ARBA"/>
</dbReference>